<evidence type="ECO:0000259" key="1">
    <source>
        <dbReference type="Pfam" id="PF20976"/>
    </source>
</evidence>
<proteinExistence type="predicted"/>
<dbReference type="AlphaFoldDB" id="A0A3N2Q2C1"/>
<dbReference type="GeneID" id="39574963"/>
<dbReference type="Proteomes" id="UP000272025">
    <property type="component" value="Unassembled WGS sequence"/>
</dbReference>
<accession>A0A3N2Q2C1</accession>
<dbReference type="InterPro" id="IPR020347">
    <property type="entry name" value="Pop8"/>
</dbReference>
<dbReference type="RefSeq" id="XP_028468624.1">
    <property type="nucleotide sequence ID" value="XM_028606485.1"/>
</dbReference>
<dbReference type="GO" id="GO:0000171">
    <property type="term" value="F:ribonuclease MRP activity"/>
    <property type="evidence" value="ECO:0007669"/>
    <property type="project" value="TreeGrafter"/>
</dbReference>
<gene>
    <name evidence="2" type="ORF">SODALDRAFT_105546</name>
</gene>
<evidence type="ECO:0000313" key="2">
    <source>
        <dbReference type="EMBL" id="ROT40818.1"/>
    </source>
</evidence>
<dbReference type="InterPro" id="IPR049128">
    <property type="entry name" value="Pop8-like_dom"/>
</dbReference>
<protein>
    <recommendedName>
        <fullName evidence="1">Ribonucleases P/MRP subunit Pop8-like domain-containing protein</fullName>
    </recommendedName>
</protein>
<dbReference type="PANTHER" id="PTHR28173">
    <property type="entry name" value="RIBONUCLEASES P/MRP PROTEIN SUBUNIT POP8"/>
    <property type="match status" value="1"/>
</dbReference>
<dbReference type="PANTHER" id="PTHR28173:SF1">
    <property type="entry name" value="RIBONUCLEASES P_MRP PROTEIN SUBUNIT POP8"/>
    <property type="match status" value="1"/>
</dbReference>
<organism evidence="2 3">
    <name type="scientific">Sodiomyces alkalinus (strain CBS 110278 / VKM F-3762 / F11)</name>
    <name type="common">Alkaliphilic filamentous fungus</name>
    <dbReference type="NCBI Taxonomy" id="1314773"/>
    <lineage>
        <taxon>Eukaryota</taxon>
        <taxon>Fungi</taxon>
        <taxon>Dikarya</taxon>
        <taxon>Ascomycota</taxon>
        <taxon>Pezizomycotina</taxon>
        <taxon>Sordariomycetes</taxon>
        <taxon>Hypocreomycetidae</taxon>
        <taxon>Glomerellales</taxon>
        <taxon>Plectosphaerellaceae</taxon>
        <taxon>Sodiomyces</taxon>
    </lineage>
</organism>
<dbReference type="GO" id="GO:0034965">
    <property type="term" value="P:intronic box C/D snoRNA processing"/>
    <property type="evidence" value="ECO:0007669"/>
    <property type="project" value="TreeGrafter"/>
</dbReference>
<dbReference type="GO" id="GO:0008033">
    <property type="term" value="P:tRNA processing"/>
    <property type="evidence" value="ECO:0007669"/>
    <property type="project" value="InterPro"/>
</dbReference>
<dbReference type="Pfam" id="PF20976">
    <property type="entry name" value="Pop8"/>
    <property type="match status" value="1"/>
</dbReference>
<dbReference type="GO" id="GO:0000294">
    <property type="term" value="P:nuclear-transcribed mRNA catabolic process, RNase MRP-dependent"/>
    <property type="evidence" value="ECO:0007669"/>
    <property type="project" value="TreeGrafter"/>
</dbReference>
<reference evidence="2 3" key="1">
    <citation type="journal article" date="2018" name="Mol. Ecol.">
        <title>The obligate alkalophilic soda-lake fungus Sodiomyces alkalinus has shifted to a protein diet.</title>
        <authorList>
            <person name="Grum-Grzhimaylo A.A."/>
            <person name="Falkoski D.L."/>
            <person name="van den Heuvel J."/>
            <person name="Valero-Jimenez C.A."/>
            <person name="Min B."/>
            <person name="Choi I.G."/>
            <person name="Lipzen A."/>
            <person name="Daum C.G."/>
            <person name="Aanen D.K."/>
            <person name="Tsang A."/>
            <person name="Henrissat B."/>
            <person name="Bilanenko E.N."/>
            <person name="de Vries R.P."/>
            <person name="van Kan J.A.L."/>
            <person name="Grigoriev I.V."/>
            <person name="Debets A.J.M."/>
        </authorList>
    </citation>
    <scope>NUCLEOTIDE SEQUENCE [LARGE SCALE GENOMIC DNA]</scope>
    <source>
        <strain evidence="2 3">F11</strain>
    </source>
</reference>
<dbReference type="OrthoDB" id="5530243at2759"/>
<dbReference type="STRING" id="1314773.A0A3N2Q2C1"/>
<dbReference type="EMBL" id="ML119052">
    <property type="protein sequence ID" value="ROT40818.1"/>
    <property type="molecule type" value="Genomic_DNA"/>
</dbReference>
<sequence length="147" mass="16157">MMSTQSQGQSTSSSIQKHQFNQKSHELLSCTAKSPSFSYVHLEVVRSSQGHATVTETDHLQIRSYCTSALQQSLGATGVAIPIDILKVHDNQCWLRIPRQDLAAFSASMTAWSGTRNGGEQSMLRIRQCSDWLGSMVGAEGQDKLWG</sequence>
<name>A0A3N2Q2C1_SODAK</name>
<dbReference type="GO" id="GO:0000172">
    <property type="term" value="C:ribonuclease MRP complex"/>
    <property type="evidence" value="ECO:0007669"/>
    <property type="project" value="InterPro"/>
</dbReference>
<evidence type="ECO:0000313" key="3">
    <source>
        <dbReference type="Proteomes" id="UP000272025"/>
    </source>
</evidence>
<dbReference type="GO" id="GO:0004526">
    <property type="term" value="F:ribonuclease P activity"/>
    <property type="evidence" value="ECO:0007669"/>
    <property type="project" value="TreeGrafter"/>
</dbReference>
<keyword evidence="3" id="KW-1185">Reference proteome</keyword>
<dbReference type="GO" id="GO:0005655">
    <property type="term" value="C:nucleolar ribonuclease P complex"/>
    <property type="evidence" value="ECO:0007669"/>
    <property type="project" value="InterPro"/>
</dbReference>
<feature type="domain" description="Ribonucleases P/MRP subunit Pop8-like" evidence="1">
    <location>
        <begin position="36"/>
        <end position="112"/>
    </location>
</feature>